<dbReference type="Pfam" id="PF11629">
    <property type="entry name" value="Mst1_SARAH"/>
    <property type="match status" value="1"/>
</dbReference>
<sequence length="577" mass="65017">MNEHFVLTPEELNEDPAEIFTVLNKLGEGSYGAVYKGIHKRTSTLCAIKMIPIENDLDDSVKEISMMRNCNSNYVVHFYGSFLNDNYLWIVMEYCGAGSVADIMRLCNTVMTEEQISVICSFTLSGLSYLHSYRKIHRDIKAGNILLNTVGEVKLADFGVASQLTDSKTKRLTVIGTPYWIAPEVLGDQGYGIEADIWSLGITCIEMAEGRPPYHDINPMKHPFIVESPGLSIMTDIVTEALEEIGRVGLVNDDDDIEDDFDSEMDLESRNTSDNESESDKLIQRNNDVYSSDEEEDVNIDTATFDDSTMKAVQKDVNNLHVETEVEVLSVEDTENNKAETDDSKPFLEEPKNSTEYEKQRYVEDSDAEGQKKSIQIGKKVNINNSNNNDENIFTEFDSGTIKKVDLTNQRKEGKINFMQNDQLTNSNNQFFNDSNTDDKTNSPTFNNNDNLDQISFPVQSLDYKNTIKPINESKQPKPKGNLESTHTTSSAISASNKAFKPTSTENNTNSRKPKALHEPPDLYDLISNKLSVEELKNLLRALEINFDVEFNSIKSKYGKKREPLVEALILKQQQGV</sequence>
<dbReference type="GO" id="GO:0005737">
    <property type="term" value="C:cytoplasm"/>
    <property type="evidence" value="ECO:0007669"/>
    <property type="project" value="TreeGrafter"/>
</dbReference>
<dbReference type="Gene3D" id="1.10.510.10">
    <property type="entry name" value="Transferase(Phosphotransferase) domain 1"/>
    <property type="match status" value="1"/>
</dbReference>
<organism evidence="12 13">
    <name type="scientific">Clydaea vesicula</name>
    <dbReference type="NCBI Taxonomy" id="447962"/>
    <lineage>
        <taxon>Eukaryota</taxon>
        <taxon>Fungi</taxon>
        <taxon>Fungi incertae sedis</taxon>
        <taxon>Chytridiomycota</taxon>
        <taxon>Chytridiomycota incertae sedis</taxon>
        <taxon>Chytridiomycetes</taxon>
        <taxon>Lobulomycetales</taxon>
        <taxon>Lobulomycetaceae</taxon>
        <taxon>Clydaea</taxon>
    </lineage>
</organism>
<dbReference type="InterPro" id="IPR050629">
    <property type="entry name" value="STE20/SPS1-PAK"/>
</dbReference>
<dbReference type="SMART" id="SM00220">
    <property type="entry name" value="S_TKc"/>
    <property type="match status" value="1"/>
</dbReference>
<keyword evidence="7 8" id="KW-0067">ATP-binding</keyword>
<dbReference type="InterPro" id="IPR011009">
    <property type="entry name" value="Kinase-like_dom_sf"/>
</dbReference>
<evidence type="ECO:0000256" key="4">
    <source>
        <dbReference type="ARBA" id="ARBA00022679"/>
    </source>
</evidence>
<feature type="compositionally biased region" description="Acidic residues" evidence="9">
    <location>
        <begin position="253"/>
        <end position="266"/>
    </location>
</feature>
<keyword evidence="4" id="KW-0808">Transferase</keyword>
<dbReference type="AlphaFoldDB" id="A0AAD5XXK6"/>
<dbReference type="PANTHER" id="PTHR48012:SF2">
    <property type="entry name" value="STERILE20-LIKE KINASE, ISOFORM B"/>
    <property type="match status" value="1"/>
</dbReference>
<dbReference type="InterPro" id="IPR017441">
    <property type="entry name" value="Protein_kinase_ATP_BS"/>
</dbReference>
<dbReference type="InterPro" id="IPR011524">
    <property type="entry name" value="SARAH_dom"/>
</dbReference>
<dbReference type="PROSITE" id="PS50011">
    <property type="entry name" value="PROTEIN_KINASE_DOM"/>
    <property type="match status" value="1"/>
</dbReference>
<feature type="region of interest" description="Disordered" evidence="9">
    <location>
        <begin position="332"/>
        <end position="358"/>
    </location>
</feature>
<feature type="domain" description="Protein kinase" evidence="10">
    <location>
        <begin position="20"/>
        <end position="283"/>
    </location>
</feature>
<feature type="compositionally biased region" description="Polar residues" evidence="9">
    <location>
        <begin position="502"/>
        <end position="511"/>
    </location>
</feature>
<evidence type="ECO:0000313" key="13">
    <source>
        <dbReference type="Proteomes" id="UP001211065"/>
    </source>
</evidence>
<dbReference type="EC" id="2.7.11.1" evidence="2"/>
<feature type="compositionally biased region" description="Low complexity" evidence="9">
    <location>
        <begin position="485"/>
        <end position="496"/>
    </location>
</feature>
<gene>
    <name evidence="12" type="ORF">HK099_000382</name>
</gene>
<evidence type="ECO:0000256" key="7">
    <source>
        <dbReference type="ARBA" id="ARBA00022840"/>
    </source>
</evidence>
<dbReference type="Proteomes" id="UP001211065">
    <property type="component" value="Unassembled WGS sequence"/>
</dbReference>
<evidence type="ECO:0000259" key="11">
    <source>
        <dbReference type="PROSITE" id="PS50951"/>
    </source>
</evidence>
<evidence type="ECO:0000256" key="2">
    <source>
        <dbReference type="ARBA" id="ARBA00012513"/>
    </source>
</evidence>
<dbReference type="GO" id="GO:0007165">
    <property type="term" value="P:signal transduction"/>
    <property type="evidence" value="ECO:0007669"/>
    <property type="project" value="InterPro"/>
</dbReference>
<evidence type="ECO:0000313" key="12">
    <source>
        <dbReference type="EMBL" id="KAJ3224005.1"/>
    </source>
</evidence>
<reference evidence="12" key="1">
    <citation type="submission" date="2020-05" db="EMBL/GenBank/DDBJ databases">
        <title>Phylogenomic resolution of chytrid fungi.</title>
        <authorList>
            <person name="Stajich J.E."/>
            <person name="Amses K."/>
            <person name="Simmons R."/>
            <person name="Seto K."/>
            <person name="Myers J."/>
            <person name="Bonds A."/>
            <person name="Quandt C.A."/>
            <person name="Barry K."/>
            <person name="Liu P."/>
            <person name="Grigoriev I."/>
            <person name="Longcore J.E."/>
            <person name="James T.Y."/>
        </authorList>
    </citation>
    <scope>NUCLEOTIDE SEQUENCE</scope>
    <source>
        <strain evidence="12">JEL0476</strain>
    </source>
</reference>
<dbReference type="SUPFAM" id="SSF56112">
    <property type="entry name" value="Protein kinase-like (PK-like)"/>
    <property type="match status" value="1"/>
</dbReference>
<feature type="region of interest" description="Disordered" evidence="9">
    <location>
        <begin position="470"/>
        <end position="520"/>
    </location>
</feature>
<dbReference type="GO" id="GO:0004674">
    <property type="term" value="F:protein serine/threonine kinase activity"/>
    <property type="evidence" value="ECO:0007669"/>
    <property type="project" value="UniProtKB-KW"/>
</dbReference>
<evidence type="ECO:0000256" key="1">
    <source>
        <dbReference type="ARBA" id="ARBA00008874"/>
    </source>
</evidence>
<comment type="caution">
    <text evidence="12">The sequence shown here is derived from an EMBL/GenBank/DDBJ whole genome shotgun (WGS) entry which is preliminary data.</text>
</comment>
<keyword evidence="13" id="KW-1185">Reference proteome</keyword>
<evidence type="ECO:0000256" key="8">
    <source>
        <dbReference type="PROSITE-ProRule" id="PRU10141"/>
    </source>
</evidence>
<feature type="domain" description="SARAH" evidence="11">
    <location>
        <begin position="525"/>
        <end position="572"/>
    </location>
</feature>
<evidence type="ECO:0000256" key="9">
    <source>
        <dbReference type="SAM" id="MobiDB-lite"/>
    </source>
</evidence>
<proteinExistence type="inferred from homology"/>
<evidence type="ECO:0000259" key="10">
    <source>
        <dbReference type="PROSITE" id="PS50011"/>
    </source>
</evidence>
<keyword evidence="6" id="KW-0418">Kinase</keyword>
<dbReference type="EMBL" id="JADGJW010000109">
    <property type="protein sequence ID" value="KAJ3224005.1"/>
    <property type="molecule type" value="Genomic_DNA"/>
</dbReference>
<keyword evidence="3" id="KW-0723">Serine/threonine-protein kinase</keyword>
<dbReference type="Gene3D" id="4.10.170.10">
    <property type="entry name" value="p53-like tetramerisation domain"/>
    <property type="match status" value="1"/>
</dbReference>
<feature type="compositionally biased region" description="Basic and acidic residues" evidence="9">
    <location>
        <begin position="267"/>
        <end position="283"/>
    </location>
</feature>
<feature type="binding site" evidence="8">
    <location>
        <position position="49"/>
    </location>
    <ligand>
        <name>ATP</name>
        <dbReference type="ChEBI" id="CHEBI:30616"/>
    </ligand>
</feature>
<dbReference type="InterPro" id="IPR024205">
    <property type="entry name" value="Mst1_2_SARAH_domain"/>
</dbReference>
<dbReference type="InterPro" id="IPR000719">
    <property type="entry name" value="Prot_kinase_dom"/>
</dbReference>
<evidence type="ECO:0000256" key="6">
    <source>
        <dbReference type="ARBA" id="ARBA00022777"/>
    </source>
</evidence>
<dbReference type="Pfam" id="PF00069">
    <property type="entry name" value="Pkinase"/>
    <property type="match status" value="1"/>
</dbReference>
<accession>A0AAD5XXK6</accession>
<evidence type="ECO:0000256" key="5">
    <source>
        <dbReference type="ARBA" id="ARBA00022741"/>
    </source>
</evidence>
<dbReference type="GO" id="GO:0005524">
    <property type="term" value="F:ATP binding"/>
    <property type="evidence" value="ECO:0007669"/>
    <property type="project" value="UniProtKB-UniRule"/>
</dbReference>
<feature type="compositionally biased region" description="Basic and acidic residues" evidence="9">
    <location>
        <begin position="335"/>
        <end position="358"/>
    </location>
</feature>
<feature type="compositionally biased region" description="Polar residues" evidence="9">
    <location>
        <begin position="442"/>
        <end position="453"/>
    </location>
</feature>
<name>A0AAD5XXK6_9FUNG</name>
<dbReference type="InterPro" id="IPR036674">
    <property type="entry name" value="p53_tetramer_sf"/>
</dbReference>
<feature type="compositionally biased region" description="Polar residues" evidence="9">
    <location>
        <begin position="421"/>
        <end position="435"/>
    </location>
</feature>
<feature type="region of interest" description="Disordered" evidence="9">
    <location>
        <begin position="253"/>
        <end position="295"/>
    </location>
</feature>
<dbReference type="PANTHER" id="PTHR48012">
    <property type="entry name" value="STERILE20-LIKE KINASE, ISOFORM B-RELATED"/>
    <property type="match status" value="1"/>
</dbReference>
<comment type="similarity">
    <text evidence="1">Belongs to the protein kinase superfamily. STE Ser/Thr protein kinase family. STE20 subfamily.</text>
</comment>
<keyword evidence="5 8" id="KW-0547">Nucleotide-binding</keyword>
<evidence type="ECO:0000256" key="3">
    <source>
        <dbReference type="ARBA" id="ARBA00022527"/>
    </source>
</evidence>
<dbReference type="PROSITE" id="PS00107">
    <property type="entry name" value="PROTEIN_KINASE_ATP"/>
    <property type="match status" value="1"/>
</dbReference>
<feature type="region of interest" description="Disordered" evidence="9">
    <location>
        <begin position="421"/>
        <end position="453"/>
    </location>
</feature>
<dbReference type="PROSITE" id="PS50951">
    <property type="entry name" value="SARAH"/>
    <property type="match status" value="1"/>
</dbReference>
<protein>
    <recommendedName>
        <fullName evidence="2">non-specific serine/threonine protein kinase</fullName>
        <ecNumber evidence="2">2.7.11.1</ecNumber>
    </recommendedName>
</protein>
<dbReference type="GO" id="GO:0051262">
    <property type="term" value="P:protein tetramerization"/>
    <property type="evidence" value="ECO:0007669"/>
    <property type="project" value="InterPro"/>
</dbReference>